<dbReference type="AlphaFoldDB" id="A0A4S2MPP3"/>
<accession>A0A4S2MPP3</accession>
<gene>
    <name evidence="1" type="ORF">EX30DRAFT_247142</name>
</gene>
<protein>
    <submittedName>
        <fullName evidence="1">Uncharacterized protein</fullName>
    </submittedName>
</protein>
<organism evidence="1 2">
    <name type="scientific">Ascodesmis nigricans</name>
    <dbReference type="NCBI Taxonomy" id="341454"/>
    <lineage>
        <taxon>Eukaryota</taxon>
        <taxon>Fungi</taxon>
        <taxon>Dikarya</taxon>
        <taxon>Ascomycota</taxon>
        <taxon>Pezizomycotina</taxon>
        <taxon>Pezizomycetes</taxon>
        <taxon>Pezizales</taxon>
        <taxon>Ascodesmidaceae</taxon>
        <taxon>Ascodesmis</taxon>
    </lineage>
</organism>
<dbReference type="InParanoid" id="A0A4S2MPP3"/>
<keyword evidence="2" id="KW-1185">Reference proteome</keyword>
<dbReference type="EMBL" id="ML220177">
    <property type="protein sequence ID" value="TGZ76478.1"/>
    <property type="molecule type" value="Genomic_DNA"/>
</dbReference>
<sequence>MDTGVREEKQVKFTRGRRSLMKEARGAAEVVKWAGVSWWRLSWRKKIPGWPRLTDRQVLMAAQTLLCTAPGQTDSGHVSVRPSTRATATDMMVEVLLVVVIMRSLDTPVGEHSRLQAMQPIHALPE</sequence>
<name>A0A4S2MPP3_9PEZI</name>
<dbReference type="Proteomes" id="UP000298138">
    <property type="component" value="Unassembled WGS sequence"/>
</dbReference>
<evidence type="ECO:0000313" key="1">
    <source>
        <dbReference type="EMBL" id="TGZ76478.1"/>
    </source>
</evidence>
<evidence type="ECO:0000313" key="2">
    <source>
        <dbReference type="Proteomes" id="UP000298138"/>
    </source>
</evidence>
<proteinExistence type="predicted"/>
<reference evidence="1 2" key="1">
    <citation type="submission" date="2019-04" db="EMBL/GenBank/DDBJ databases">
        <title>Comparative genomics and transcriptomics to analyze fruiting body development in filamentous ascomycetes.</title>
        <authorList>
            <consortium name="DOE Joint Genome Institute"/>
            <person name="Lutkenhaus R."/>
            <person name="Traeger S."/>
            <person name="Breuer J."/>
            <person name="Kuo A."/>
            <person name="Lipzen A."/>
            <person name="Pangilinan J."/>
            <person name="Dilworth D."/>
            <person name="Sandor L."/>
            <person name="Poggeler S."/>
            <person name="Barry K."/>
            <person name="Grigoriev I.V."/>
            <person name="Nowrousian M."/>
        </authorList>
    </citation>
    <scope>NUCLEOTIDE SEQUENCE [LARGE SCALE GENOMIC DNA]</scope>
    <source>
        <strain evidence="1 2">CBS 389.68</strain>
    </source>
</reference>